<keyword evidence="2" id="KW-1133">Transmembrane helix</keyword>
<sequence length="78" mass="8437">MFSNQDQTPQSADGSVETSTPVDSGSGDVAAQPIVLAAIGSVLYSWYHFYVQENEAYGLFTGLWAPTLLAFANYLQND</sequence>
<protein>
    <submittedName>
        <fullName evidence="3">Uncharacterized protein</fullName>
    </submittedName>
</protein>
<keyword evidence="2" id="KW-0472">Membrane</keyword>
<keyword evidence="4" id="KW-1185">Reference proteome</keyword>
<dbReference type="AlphaFoldDB" id="A0A2I8VMK5"/>
<evidence type="ECO:0000256" key="1">
    <source>
        <dbReference type="SAM" id="MobiDB-lite"/>
    </source>
</evidence>
<dbReference type="Proteomes" id="UP000236584">
    <property type="component" value="Chromosome"/>
</dbReference>
<dbReference type="RefSeq" id="WP_103426814.1">
    <property type="nucleotide sequence ID" value="NZ_CP026309.1"/>
</dbReference>
<dbReference type="KEGG" id="srub:C2R22_16945"/>
<organism evidence="3 4">
    <name type="scientific">Salinigranum rubrum</name>
    <dbReference type="NCBI Taxonomy" id="755307"/>
    <lineage>
        <taxon>Archaea</taxon>
        <taxon>Methanobacteriati</taxon>
        <taxon>Methanobacteriota</taxon>
        <taxon>Stenosarchaea group</taxon>
        <taxon>Halobacteria</taxon>
        <taxon>Halobacteriales</taxon>
        <taxon>Haloferacaceae</taxon>
        <taxon>Salinigranum</taxon>
    </lineage>
</organism>
<dbReference type="EMBL" id="CP026309">
    <property type="protein sequence ID" value="AUV83125.1"/>
    <property type="molecule type" value="Genomic_DNA"/>
</dbReference>
<proteinExistence type="predicted"/>
<evidence type="ECO:0000313" key="4">
    <source>
        <dbReference type="Proteomes" id="UP000236584"/>
    </source>
</evidence>
<gene>
    <name evidence="3" type="ORF">C2R22_16945</name>
</gene>
<feature type="compositionally biased region" description="Polar residues" evidence="1">
    <location>
        <begin position="1"/>
        <end position="23"/>
    </location>
</feature>
<feature type="region of interest" description="Disordered" evidence="1">
    <location>
        <begin position="1"/>
        <end position="28"/>
    </location>
</feature>
<reference evidence="3 4" key="1">
    <citation type="submission" date="2018-01" db="EMBL/GenBank/DDBJ databases">
        <title>Complete genome sequence of Salinigranum rubrum GX10T, an extremely halophilic archaeon isolated from a marine solar saltern.</title>
        <authorList>
            <person name="Han S."/>
        </authorList>
    </citation>
    <scope>NUCLEOTIDE SEQUENCE [LARGE SCALE GENOMIC DNA]</scope>
    <source>
        <strain evidence="3 4">GX10</strain>
    </source>
</reference>
<feature type="transmembrane region" description="Helical" evidence="2">
    <location>
        <begin position="56"/>
        <end position="75"/>
    </location>
</feature>
<keyword evidence="2" id="KW-0812">Transmembrane</keyword>
<evidence type="ECO:0000313" key="3">
    <source>
        <dbReference type="EMBL" id="AUV83125.1"/>
    </source>
</evidence>
<name>A0A2I8VMK5_9EURY</name>
<dbReference type="GeneID" id="35593815"/>
<evidence type="ECO:0000256" key="2">
    <source>
        <dbReference type="SAM" id="Phobius"/>
    </source>
</evidence>
<dbReference type="OrthoDB" id="306934at2157"/>
<feature type="transmembrane region" description="Helical" evidence="2">
    <location>
        <begin position="29"/>
        <end position="49"/>
    </location>
</feature>
<accession>A0A2I8VMK5</accession>